<comment type="caution">
    <text evidence="2">The sequence shown here is derived from an EMBL/GenBank/DDBJ whole genome shotgun (WGS) entry which is preliminary data.</text>
</comment>
<dbReference type="Gene3D" id="1.25.40.10">
    <property type="entry name" value="Tetratricopeptide repeat domain"/>
    <property type="match status" value="1"/>
</dbReference>
<evidence type="ECO:0000313" key="2">
    <source>
        <dbReference type="EMBL" id="RDZ25964.1"/>
    </source>
</evidence>
<gene>
    <name evidence="2" type="ORF">DX914_19050</name>
</gene>
<dbReference type="OrthoDB" id="1159555at2"/>
<dbReference type="AlphaFoldDB" id="A0A371JWH6"/>
<protein>
    <submittedName>
        <fullName evidence="2">Tetratricopeptide repeat protein</fullName>
    </submittedName>
</protein>
<reference evidence="2 3" key="1">
    <citation type="submission" date="2018-08" db="EMBL/GenBank/DDBJ databases">
        <title>Lysobacter sp. zong2l5, whole genome shotgun sequence.</title>
        <authorList>
            <person name="Zhang X."/>
            <person name="Feng G."/>
            <person name="Zhu H."/>
        </authorList>
    </citation>
    <scope>NUCLEOTIDE SEQUENCE [LARGE SCALE GENOMIC DNA]</scope>
    <source>
        <strain evidence="3">zong2l5</strain>
    </source>
</reference>
<name>A0A371JWH6_9GAMM</name>
<sequence length="292" mass="32455">MKALLATALLLFAAGAHACINEVGTDRNGRRFDSLWYLGEGVTEPMRERSGRRHALERAKTTIAEARKQPSFESLTNLGVLLIYQGQYPLAIRHFLSVERRYPGHHETAANLGTALELAGQDSVALRWIRLGIQRNVDEHLRSEWLHARILEAKIAAARDPAYLQRHSIAGLRFEAKTVPALPTSLPPGNDGQPLKPWMLDRSLSYQLRERTQFVPAPDPVVANLLSDWATLNLAGGPLENAAALYDLAADYGAPRDALMRERQAYIRKTIVLAKLKDSEGYACAICEPMTE</sequence>
<feature type="signal peptide" evidence="1">
    <location>
        <begin position="1"/>
        <end position="18"/>
    </location>
</feature>
<dbReference type="SUPFAM" id="SSF48452">
    <property type="entry name" value="TPR-like"/>
    <property type="match status" value="1"/>
</dbReference>
<dbReference type="InterPro" id="IPR011990">
    <property type="entry name" value="TPR-like_helical_dom_sf"/>
</dbReference>
<dbReference type="Proteomes" id="UP000264492">
    <property type="component" value="Unassembled WGS sequence"/>
</dbReference>
<keyword evidence="3" id="KW-1185">Reference proteome</keyword>
<evidence type="ECO:0000256" key="1">
    <source>
        <dbReference type="SAM" id="SignalP"/>
    </source>
</evidence>
<accession>A0A371JWH6</accession>
<dbReference type="RefSeq" id="WP_115861802.1">
    <property type="nucleotide sequence ID" value="NZ_QTSU01000005.1"/>
</dbReference>
<organism evidence="2 3">
    <name type="scientific">Lysobacter silvisoli</name>
    <dbReference type="NCBI Taxonomy" id="2293254"/>
    <lineage>
        <taxon>Bacteria</taxon>
        <taxon>Pseudomonadati</taxon>
        <taxon>Pseudomonadota</taxon>
        <taxon>Gammaproteobacteria</taxon>
        <taxon>Lysobacterales</taxon>
        <taxon>Lysobacteraceae</taxon>
        <taxon>Lysobacter</taxon>
    </lineage>
</organism>
<proteinExistence type="predicted"/>
<evidence type="ECO:0000313" key="3">
    <source>
        <dbReference type="Proteomes" id="UP000264492"/>
    </source>
</evidence>
<dbReference type="EMBL" id="QTSU01000005">
    <property type="protein sequence ID" value="RDZ25964.1"/>
    <property type="molecule type" value="Genomic_DNA"/>
</dbReference>
<keyword evidence="1" id="KW-0732">Signal</keyword>
<feature type="chain" id="PRO_5016985845" evidence="1">
    <location>
        <begin position="19"/>
        <end position="292"/>
    </location>
</feature>